<feature type="transmembrane region" description="Helical" evidence="1">
    <location>
        <begin position="120"/>
        <end position="139"/>
    </location>
</feature>
<keyword evidence="1" id="KW-0812">Transmembrane</keyword>
<keyword evidence="1" id="KW-1133">Transmembrane helix</keyword>
<organism evidence="2 3">
    <name type="scientific">Mesorhizobium captivum</name>
    <dbReference type="NCBI Taxonomy" id="3072319"/>
    <lineage>
        <taxon>Bacteria</taxon>
        <taxon>Pseudomonadati</taxon>
        <taxon>Pseudomonadota</taxon>
        <taxon>Alphaproteobacteria</taxon>
        <taxon>Hyphomicrobiales</taxon>
        <taxon>Phyllobacteriaceae</taxon>
        <taxon>Mesorhizobium</taxon>
    </lineage>
</organism>
<gene>
    <name evidence="2" type="ORF">RFN29_28730</name>
</gene>
<keyword evidence="3" id="KW-1185">Reference proteome</keyword>
<dbReference type="Proteomes" id="UP001271249">
    <property type="component" value="Unassembled WGS sequence"/>
</dbReference>
<feature type="transmembrane region" description="Helical" evidence="1">
    <location>
        <begin position="58"/>
        <end position="81"/>
    </location>
</feature>
<dbReference type="EMBL" id="JAVIJC010000040">
    <property type="protein sequence ID" value="MDX8495546.1"/>
    <property type="molecule type" value="Genomic_DNA"/>
</dbReference>
<evidence type="ECO:0000313" key="2">
    <source>
        <dbReference type="EMBL" id="MDX8495546.1"/>
    </source>
</evidence>
<comment type="caution">
    <text evidence="2">The sequence shown here is derived from an EMBL/GenBank/DDBJ whole genome shotgun (WGS) entry which is preliminary data.</text>
</comment>
<reference evidence="2 3" key="1">
    <citation type="submission" date="2023-08" db="EMBL/GenBank/DDBJ databases">
        <title>Implementing the SeqCode for naming new Mesorhizobium species isolated from Vachellia karroo root nodules.</title>
        <authorList>
            <person name="Van Lill M."/>
        </authorList>
    </citation>
    <scope>NUCLEOTIDE SEQUENCE [LARGE SCALE GENOMIC DNA]</scope>
    <source>
        <strain evidence="2 3">VK22B</strain>
    </source>
</reference>
<evidence type="ECO:0000313" key="3">
    <source>
        <dbReference type="Proteomes" id="UP001271249"/>
    </source>
</evidence>
<proteinExistence type="predicted"/>
<name>A0ABU4Z9G1_9HYPH</name>
<protein>
    <submittedName>
        <fullName evidence="2">Uncharacterized protein</fullName>
    </submittedName>
</protein>
<keyword evidence="1" id="KW-0472">Membrane</keyword>
<evidence type="ECO:0000256" key="1">
    <source>
        <dbReference type="SAM" id="Phobius"/>
    </source>
</evidence>
<feature type="transmembrane region" description="Helical" evidence="1">
    <location>
        <begin position="20"/>
        <end position="37"/>
    </location>
</feature>
<dbReference type="RefSeq" id="WP_320229303.1">
    <property type="nucleotide sequence ID" value="NZ_JAVIJC010000040.1"/>
</dbReference>
<accession>A0ABU4Z9G1</accession>
<sequence>MDPADIYFDLFKRNMDTRRLIILAALGAVLGFGAWLIERDQTKGEMLRPLWQLSSWSWPDYLVLIGLTAAFVVSWSLYFLMLSKIDAVVIDTLADLQELAGLSADQHKAIGRRLNIESKWLPFALSTLIYLGIVIYRCYSGRDRSNRSRAFWPRRRSNQRRIPGSCSVTAWLAK</sequence>